<dbReference type="Pfam" id="PF11028">
    <property type="entry name" value="TMEM260-like"/>
    <property type="match status" value="1"/>
</dbReference>
<dbReference type="InterPro" id="IPR011990">
    <property type="entry name" value="TPR-like_helical_dom_sf"/>
</dbReference>
<feature type="transmembrane region" description="Helical" evidence="3">
    <location>
        <begin position="72"/>
        <end position="93"/>
    </location>
</feature>
<dbReference type="SMART" id="SM00028">
    <property type="entry name" value="TPR"/>
    <property type="match status" value="5"/>
</dbReference>
<dbReference type="SUPFAM" id="SSF48452">
    <property type="entry name" value="TPR-like"/>
    <property type="match status" value="1"/>
</dbReference>
<gene>
    <name evidence="4" type="ORF">E3J62_08625</name>
</gene>
<feature type="repeat" description="TPR" evidence="1">
    <location>
        <begin position="666"/>
        <end position="699"/>
    </location>
</feature>
<feature type="region of interest" description="Disordered" evidence="2">
    <location>
        <begin position="1"/>
        <end position="24"/>
    </location>
</feature>
<name>A0A523URI7_UNCT6</name>
<dbReference type="EMBL" id="SOJN01000095">
    <property type="protein sequence ID" value="TET45085.1"/>
    <property type="molecule type" value="Genomic_DNA"/>
</dbReference>
<feature type="transmembrane region" description="Helical" evidence="3">
    <location>
        <begin position="40"/>
        <end position="60"/>
    </location>
</feature>
<feature type="transmembrane region" description="Helical" evidence="3">
    <location>
        <begin position="105"/>
        <end position="129"/>
    </location>
</feature>
<reference evidence="4 5" key="1">
    <citation type="submission" date="2019-03" db="EMBL/GenBank/DDBJ databases">
        <title>Metabolic potential of uncultured bacteria and archaea associated with petroleum seepage in deep-sea sediments.</title>
        <authorList>
            <person name="Dong X."/>
            <person name="Hubert C."/>
        </authorList>
    </citation>
    <scope>NUCLEOTIDE SEQUENCE [LARGE SCALE GENOMIC DNA]</scope>
    <source>
        <strain evidence="4">E44_bin18</strain>
    </source>
</reference>
<keyword evidence="1" id="KW-0802">TPR repeat</keyword>
<dbReference type="InterPro" id="IPR021280">
    <property type="entry name" value="TMEM260-like"/>
</dbReference>
<feature type="transmembrane region" description="Helical" evidence="3">
    <location>
        <begin position="315"/>
        <end position="332"/>
    </location>
</feature>
<feature type="repeat" description="TPR" evidence="1">
    <location>
        <begin position="700"/>
        <end position="733"/>
    </location>
</feature>
<dbReference type="Proteomes" id="UP000315525">
    <property type="component" value="Unassembled WGS sequence"/>
</dbReference>
<evidence type="ECO:0000313" key="5">
    <source>
        <dbReference type="Proteomes" id="UP000315525"/>
    </source>
</evidence>
<accession>A0A523URI7</accession>
<feature type="transmembrane region" description="Helical" evidence="3">
    <location>
        <begin position="201"/>
        <end position="227"/>
    </location>
</feature>
<feature type="transmembrane region" description="Helical" evidence="3">
    <location>
        <begin position="391"/>
        <end position="411"/>
    </location>
</feature>
<feature type="transmembrane region" description="Helical" evidence="3">
    <location>
        <begin position="239"/>
        <end position="257"/>
    </location>
</feature>
<dbReference type="PROSITE" id="PS50005">
    <property type="entry name" value="TPR"/>
    <property type="match status" value="2"/>
</dbReference>
<dbReference type="AlphaFoldDB" id="A0A523URI7"/>
<evidence type="ECO:0000256" key="3">
    <source>
        <dbReference type="SAM" id="Phobius"/>
    </source>
</evidence>
<feature type="transmembrane region" description="Helical" evidence="3">
    <location>
        <begin position="141"/>
        <end position="163"/>
    </location>
</feature>
<dbReference type="PANTHER" id="PTHR16214:SF3">
    <property type="entry name" value="TRANSMEMBRANE PROTEIN 260"/>
    <property type="match status" value="1"/>
</dbReference>
<sequence>MRFRREEAEGSVFASPPSADADEGSKMPRLFSGKAGPFGLHWASMAVSFTLPMAIYTLTACRTVYWGDTGEFLVAAIGLGIPHSPGTPLYPLLGRVFSLLPLAGTVLWVNLMSAFFASVSALLVYFIVLHASLARESTSRSCAIAGGLVASLVWAFTNSLWSYSTVAEVYTLQLAFVCGLTLIGLKLHLPKGSNLSLLPLFFFLFGLSLTNNITVLLLAFAFAVLIWRPFFALGAKWKTLVLFLFVLGLTPYLYMPLRSIHNPAIDWGNPETTSQFMWVLTAREFSRNMLGLKYALTGGIFKAFMIYLKLLLSDISTAGLVLSIIGAVSLFLTSKRILLFFALMYVINLAYSFAFGADLELEAYLLPSLLVLVVLLGMGAARLVSFGRKRFGLLIFAVVLLTPLTMLISRYEERDLKGNSYAEETGNGLISSIDEGAPFFTENTVDLFTALYVQSIKGVRPDVPLIYLPYLKYEWYREQVAQRFGMDIPQNEVRLIELMQAKGAYYTPLDKITIPYNLLIPDGIRFKVVSDSLTSDLISASDSRMASIDFDRETKDYDTRRHFAMIHSYLGEYFFLGGRSDLSSREYHRAAEIMPKNSEIQLNLAIALERSGRLDEAFSAYQRCFSLGGNRLRILKGLGKVSLKQENAAAARDYLLKAASLDVTDAFIFYNLGLAHLKMGDFRAAAKANLKAIELKPLFPEVHVNLGISYLNMGQLPQAVAHLRKAISADSVHIPAYINLAQVYVFMDSLETAMAVLEAGAAGAASSRDLRMIEGKLMELRELSKSLDKK</sequence>
<evidence type="ECO:0000256" key="2">
    <source>
        <dbReference type="SAM" id="MobiDB-lite"/>
    </source>
</evidence>
<keyword evidence="3" id="KW-0812">Transmembrane</keyword>
<dbReference type="Pfam" id="PF13432">
    <property type="entry name" value="TPR_16"/>
    <property type="match status" value="2"/>
</dbReference>
<dbReference type="InterPro" id="IPR052724">
    <property type="entry name" value="GT117_domain-containing"/>
</dbReference>
<keyword evidence="3" id="KW-1133">Transmembrane helix</keyword>
<comment type="caution">
    <text evidence="4">The sequence shown here is derived from an EMBL/GenBank/DDBJ whole genome shotgun (WGS) entry which is preliminary data.</text>
</comment>
<dbReference type="Gene3D" id="1.25.40.10">
    <property type="entry name" value="Tetratricopeptide repeat domain"/>
    <property type="match status" value="2"/>
</dbReference>
<organism evidence="4 5">
    <name type="scientific">candidate division TA06 bacterium</name>
    <dbReference type="NCBI Taxonomy" id="2250710"/>
    <lineage>
        <taxon>Bacteria</taxon>
        <taxon>Bacteria division TA06</taxon>
    </lineage>
</organism>
<evidence type="ECO:0000313" key="4">
    <source>
        <dbReference type="EMBL" id="TET45085.1"/>
    </source>
</evidence>
<feature type="transmembrane region" description="Helical" evidence="3">
    <location>
        <begin position="169"/>
        <end position="189"/>
    </location>
</feature>
<dbReference type="PANTHER" id="PTHR16214">
    <property type="entry name" value="TRANSMEMBRANE PROTEIN 260"/>
    <property type="match status" value="1"/>
</dbReference>
<dbReference type="InterPro" id="IPR019734">
    <property type="entry name" value="TPR_rpt"/>
</dbReference>
<feature type="transmembrane region" description="Helical" evidence="3">
    <location>
        <begin position="363"/>
        <end position="384"/>
    </location>
</feature>
<proteinExistence type="predicted"/>
<protein>
    <submittedName>
        <fullName evidence="4">DUF2723 domain-containing protein</fullName>
    </submittedName>
</protein>
<feature type="transmembrane region" description="Helical" evidence="3">
    <location>
        <begin position="337"/>
        <end position="357"/>
    </location>
</feature>
<keyword evidence="3" id="KW-0472">Membrane</keyword>
<evidence type="ECO:0000256" key="1">
    <source>
        <dbReference type="PROSITE-ProRule" id="PRU00339"/>
    </source>
</evidence>